<keyword evidence="1" id="KW-0812">Transmembrane</keyword>
<dbReference type="EMBL" id="DWWS01000027">
    <property type="protein sequence ID" value="HJC23596.1"/>
    <property type="molecule type" value="Genomic_DNA"/>
</dbReference>
<organism evidence="2 3">
    <name type="scientific">Candidatus Eisenbergiella merdavium</name>
    <dbReference type="NCBI Taxonomy" id="2838551"/>
    <lineage>
        <taxon>Bacteria</taxon>
        <taxon>Bacillati</taxon>
        <taxon>Bacillota</taxon>
        <taxon>Clostridia</taxon>
        <taxon>Lachnospirales</taxon>
        <taxon>Lachnospiraceae</taxon>
        <taxon>Eisenbergiella</taxon>
    </lineage>
</organism>
<dbReference type="SUPFAM" id="SSF53850">
    <property type="entry name" value="Periplasmic binding protein-like II"/>
    <property type="match status" value="1"/>
</dbReference>
<dbReference type="AlphaFoldDB" id="A0A9D2SQW7"/>
<comment type="caution">
    <text evidence="2">The sequence shown here is derived from an EMBL/GenBank/DDBJ whole genome shotgun (WGS) entry which is preliminary data.</text>
</comment>
<name>A0A9D2SQW7_9FIRM</name>
<gene>
    <name evidence="2" type="ORF">H9761_07830</name>
</gene>
<proteinExistence type="predicted"/>
<feature type="transmembrane region" description="Helical" evidence="1">
    <location>
        <begin position="21"/>
        <end position="39"/>
    </location>
</feature>
<keyword evidence="1" id="KW-0472">Membrane</keyword>
<evidence type="ECO:0000313" key="3">
    <source>
        <dbReference type="Proteomes" id="UP000823891"/>
    </source>
</evidence>
<protein>
    <recommendedName>
        <fullName evidence="4">LysR substrate-binding domain-containing protein</fullName>
    </recommendedName>
</protein>
<reference evidence="2" key="1">
    <citation type="journal article" date="2021" name="PeerJ">
        <title>Extensive microbial diversity within the chicken gut microbiome revealed by metagenomics and culture.</title>
        <authorList>
            <person name="Gilroy R."/>
            <person name="Ravi A."/>
            <person name="Getino M."/>
            <person name="Pursley I."/>
            <person name="Horton D.L."/>
            <person name="Alikhan N.F."/>
            <person name="Baker D."/>
            <person name="Gharbi K."/>
            <person name="Hall N."/>
            <person name="Watson M."/>
            <person name="Adriaenssens E.M."/>
            <person name="Foster-Nyarko E."/>
            <person name="Jarju S."/>
            <person name="Secka A."/>
            <person name="Antonio M."/>
            <person name="Oren A."/>
            <person name="Chaudhuri R.R."/>
            <person name="La Ragione R."/>
            <person name="Hildebrand F."/>
            <person name="Pallen M.J."/>
        </authorList>
    </citation>
    <scope>NUCLEOTIDE SEQUENCE</scope>
    <source>
        <strain evidence="2">USAMLcec2-132</strain>
    </source>
</reference>
<evidence type="ECO:0000256" key="1">
    <source>
        <dbReference type="SAM" id="Phobius"/>
    </source>
</evidence>
<evidence type="ECO:0008006" key="4">
    <source>
        <dbReference type="Google" id="ProtNLM"/>
    </source>
</evidence>
<evidence type="ECO:0000313" key="2">
    <source>
        <dbReference type="EMBL" id="HJC23596.1"/>
    </source>
</evidence>
<accession>A0A9D2SQW7</accession>
<sequence>MKNIKSAQQLRKRMEGAECRNTLRLGVCTTIGSCLAYPMTAACRRELGIEFSVEVGNSRSLEKRLLNARLDLAVVKAGKLSQYLEWIPLPGTGRAAGGKAGSDQRKGKALRQTVCAGLPQG</sequence>
<dbReference type="Proteomes" id="UP000823891">
    <property type="component" value="Unassembled WGS sequence"/>
</dbReference>
<reference evidence="2" key="2">
    <citation type="submission" date="2021-04" db="EMBL/GenBank/DDBJ databases">
        <authorList>
            <person name="Gilroy R."/>
        </authorList>
    </citation>
    <scope>NUCLEOTIDE SEQUENCE</scope>
    <source>
        <strain evidence="2">USAMLcec2-132</strain>
    </source>
</reference>
<keyword evidence="1" id="KW-1133">Transmembrane helix</keyword>
<dbReference type="Gene3D" id="3.40.190.10">
    <property type="entry name" value="Periplasmic binding protein-like II"/>
    <property type="match status" value="1"/>
</dbReference>